<feature type="transmembrane region" description="Helical" evidence="1">
    <location>
        <begin position="185"/>
        <end position="214"/>
    </location>
</feature>
<protein>
    <recommendedName>
        <fullName evidence="4">Glycosyltransferase RgtA/B/C/D-like domain-containing protein</fullName>
    </recommendedName>
</protein>
<feature type="transmembrane region" description="Helical" evidence="1">
    <location>
        <begin position="153"/>
        <end position="173"/>
    </location>
</feature>
<keyword evidence="1" id="KW-1133">Transmembrane helix</keyword>
<feature type="transmembrane region" description="Helical" evidence="1">
    <location>
        <begin position="331"/>
        <end position="352"/>
    </location>
</feature>
<evidence type="ECO:0000256" key="1">
    <source>
        <dbReference type="SAM" id="Phobius"/>
    </source>
</evidence>
<proteinExistence type="predicted"/>
<evidence type="ECO:0008006" key="4">
    <source>
        <dbReference type="Google" id="ProtNLM"/>
    </source>
</evidence>
<feature type="transmembrane region" description="Helical" evidence="1">
    <location>
        <begin position="251"/>
        <end position="269"/>
    </location>
</feature>
<feature type="transmembrane region" description="Helical" evidence="1">
    <location>
        <begin position="220"/>
        <end position="239"/>
    </location>
</feature>
<reference evidence="2 3" key="1">
    <citation type="submission" date="2019-10" db="EMBL/GenBank/DDBJ databases">
        <title>Rudanella paleaurantiibacter sp. nov., isolated from sludge.</title>
        <authorList>
            <person name="Xu S.Q."/>
        </authorList>
    </citation>
    <scope>NUCLEOTIDE SEQUENCE [LARGE SCALE GENOMIC DNA]</scope>
    <source>
        <strain evidence="2 3">HX-22-17</strain>
    </source>
</reference>
<keyword evidence="1" id="KW-0472">Membrane</keyword>
<gene>
    <name evidence="2" type="ORF">F5984_12100</name>
</gene>
<comment type="caution">
    <text evidence="2">The sequence shown here is derived from an EMBL/GenBank/DDBJ whole genome shotgun (WGS) entry which is preliminary data.</text>
</comment>
<organism evidence="2 3">
    <name type="scientific">Rudanella paleaurantiibacter</name>
    <dbReference type="NCBI Taxonomy" id="2614655"/>
    <lineage>
        <taxon>Bacteria</taxon>
        <taxon>Pseudomonadati</taxon>
        <taxon>Bacteroidota</taxon>
        <taxon>Cytophagia</taxon>
        <taxon>Cytophagales</taxon>
        <taxon>Cytophagaceae</taxon>
        <taxon>Rudanella</taxon>
    </lineage>
</organism>
<dbReference type="AlphaFoldDB" id="A0A7J5TZJ4"/>
<evidence type="ECO:0000313" key="3">
    <source>
        <dbReference type="Proteomes" id="UP000488299"/>
    </source>
</evidence>
<sequence length="585" mass="65205">MVTQPTRRHAAPGNTGLNGRNLATGLLLAVPIGIVLATVLTYALNLPYWDDYLVQEQLLLLKSQPSGRLKLLHLFDQHWEHRIVWTRLVFAGWYKLNGVLNYYGLTLVGVSGLLALMGVLILVFRKTGLSLLYLLPVPFWLFTLQSHENLLWAMASIQNFWVLVFALASFYLLARPVGWSRLLALALAVLATYTSGNGSLVLLAGLAVLIWQAITGRVRFVWVGGWLAVTALSIAGYFYHYSRITFFPSPFRYPFIDWAKAFFVFFGAFADPYPYSGAAAYGYENPLGLTIFLGIVLVGVGGYLTWTDLWETVQKRKGTPGKITPGGRINLPDFFLATLLFLLVTAAITVYSRVGFAGPGYLLQGRYKVYSALTLAVVYLYTLYRLGRAQKTLSAPVLGVIATLSIGQSLLSDYLCLEGIVNQHRRTTAEYFNYLLNTPLKQQLALSTLFIPTEETFFSGQTRQLAVQSWLNAPASAKLDRFSSQTFMYWIEKSNTVNPTLNRPTDGTYVYMTSGTHTYLFAARPLRPAPLALGGFDGYFRPEGIRAQVLQEHLKPGTYRIGLLTNRAGQLHLSMTPQTVTFTSL</sequence>
<evidence type="ECO:0000313" key="2">
    <source>
        <dbReference type="EMBL" id="KAB7730877.1"/>
    </source>
</evidence>
<keyword evidence="1" id="KW-0812">Transmembrane</keyword>
<feature type="transmembrane region" description="Helical" evidence="1">
    <location>
        <begin position="21"/>
        <end position="44"/>
    </location>
</feature>
<keyword evidence="3" id="KW-1185">Reference proteome</keyword>
<feature type="transmembrane region" description="Helical" evidence="1">
    <location>
        <begin position="289"/>
        <end position="310"/>
    </location>
</feature>
<dbReference type="EMBL" id="WELI01000004">
    <property type="protein sequence ID" value="KAB7730877.1"/>
    <property type="molecule type" value="Genomic_DNA"/>
</dbReference>
<accession>A0A7J5TZJ4</accession>
<feature type="transmembrane region" description="Helical" evidence="1">
    <location>
        <begin position="367"/>
        <end position="384"/>
    </location>
</feature>
<dbReference type="Proteomes" id="UP000488299">
    <property type="component" value="Unassembled WGS sequence"/>
</dbReference>
<dbReference type="RefSeq" id="WP_152124536.1">
    <property type="nucleotide sequence ID" value="NZ_WELI01000004.1"/>
</dbReference>
<feature type="transmembrane region" description="Helical" evidence="1">
    <location>
        <begin position="102"/>
        <end position="124"/>
    </location>
</feature>
<name>A0A7J5TZJ4_9BACT</name>